<gene>
    <name evidence="1" type="ORF">COB21_01320</name>
</gene>
<dbReference type="PANTHER" id="PTHR12224:SF0">
    <property type="entry name" value="BETA-1,4-MANNOSYL-GLYCOPROTEIN 4-BETA-N-ACETYLGLUCOSAMINYLTRANSFERASE"/>
    <property type="match status" value="1"/>
</dbReference>
<sequence>MEIRWMLNFFKLAILSLLLVSNTAFAKVYDCFMFFNEYDILDIRFHELYDHVDHFVIVESCEGHAGLPKEFNFEKNKEMYAQFLDKVIYIKLHERQTTGDPWIREHYQRNQIMRGLVNCGPEDVIFISDCDEIMEKEIIQETVEALNQHKVVLFKPRIWSEWCLNRVIDSPNVHGVNHPAYNLFAKDFDRIKKLQENFGQRDLPGIWGAMVAVKYKDLVPVTPQLLRDLRHVKPVTEIQRDYPYFVSCYKVSGWHFSNMGGHRTVRNKMENWAHSYDPGGNPGGGSDSFDHQGWWNAHKSGNSLAPIDEYYPQYVQDNIDYFIQRGLIDPYE</sequence>
<proteinExistence type="predicted"/>
<dbReference type="PANTHER" id="PTHR12224">
    <property type="entry name" value="BETA-1,4-MANNOSYL-GLYCOPROTEIN BETA-1,4-N-ACETYLGLUCOSAMINYL-TRANSFERASE"/>
    <property type="match status" value="1"/>
</dbReference>
<evidence type="ECO:0000313" key="1">
    <source>
        <dbReference type="EMBL" id="PCI78293.1"/>
    </source>
</evidence>
<dbReference type="AlphaFoldDB" id="A0A2A4X6Q2"/>
<dbReference type="GO" id="GO:0006044">
    <property type="term" value="P:N-acetylglucosamine metabolic process"/>
    <property type="evidence" value="ECO:0007669"/>
    <property type="project" value="TreeGrafter"/>
</dbReference>
<reference evidence="2" key="1">
    <citation type="submission" date="2017-08" db="EMBL/GenBank/DDBJ databases">
        <title>A dynamic microbial community with high functional redundancy inhabits the cold, oxic subseafloor aquifer.</title>
        <authorList>
            <person name="Tully B.J."/>
            <person name="Wheat C.G."/>
            <person name="Glazer B.T."/>
            <person name="Huber J.A."/>
        </authorList>
    </citation>
    <scope>NUCLEOTIDE SEQUENCE [LARGE SCALE GENOMIC DNA]</scope>
</reference>
<name>A0A2A4X6Q2_UNCAE</name>
<evidence type="ECO:0008006" key="3">
    <source>
        <dbReference type="Google" id="ProtNLM"/>
    </source>
</evidence>
<dbReference type="Proteomes" id="UP000218775">
    <property type="component" value="Unassembled WGS sequence"/>
</dbReference>
<dbReference type="Pfam" id="PF04724">
    <property type="entry name" value="Glyco_transf_17"/>
    <property type="match status" value="1"/>
</dbReference>
<organism evidence="1 2">
    <name type="scientific">Aerophobetes bacterium</name>
    <dbReference type="NCBI Taxonomy" id="2030807"/>
    <lineage>
        <taxon>Bacteria</taxon>
        <taxon>Candidatus Aerophobota</taxon>
    </lineage>
</organism>
<dbReference type="EMBL" id="NVUK01000007">
    <property type="protein sequence ID" value="PCI78293.1"/>
    <property type="molecule type" value="Genomic_DNA"/>
</dbReference>
<accession>A0A2A4X6Q2</accession>
<comment type="caution">
    <text evidence="1">The sequence shown here is derived from an EMBL/GenBank/DDBJ whole genome shotgun (WGS) entry which is preliminary data.</text>
</comment>
<evidence type="ECO:0000313" key="2">
    <source>
        <dbReference type="Proteomes" id="UP000218775"/>
    </source>
</evidence>
<dbReference type="InterPro" id="IPR006813">
    <property type="entry name" value="Glyco_trans_17"/>
</dbReference>
<dbReference type="GO" id="GO:0003830">
    <property type="term" value="F:beta-1,4-mannosylglycoprotein 4-beta-N-acetylglucosaminyltransferase activity"/>
    <property type="evidence" value="ECO:0007669"/>
    <property type="project" value="InterPro"/>
</dbReference>
<dbReference type="GO" id="GO:0016020">
    <property type="term" value="C:membrane"/>
    <property type="evidence" value="ECO:0007669"/>
    <property type="project" value="InterPro"/>
</dbReference>
<protein>
    <recommendedName>
        <fullName evidence="3">Glycosyl transferase family 17</fullName>
    </recommendedName>
</protein>